<evidence type="ECO:0000313" key="7">
    <source>
        <dbReference type="EMBL" id="KHN72995.1"/>
    </source>
</evidence>
<dbReference type="InterPro" id="IPR000980">
    <property type="entry name" value="SH2"/>
</dbReference>
<dbReference type="PROSITE" id="PS50001">
    <property type="entry name" value="SH2"/>
    <property type="match status" value="1"/>
</dbReference>
<dbReference type="GO" id="GO:0005886">
    <property type="term" value="C:plasma membrane"/>
    <property type="evidence" value="ECO:0007669"/>
    <property type="project" value="TreeGrafter"/>
</dbReference>
<protein>
    <submittedName>
        <fullName evidence="7">Tyrosine kinase receptor Cad96Ca</fullName>
    </submittedName>
</protein>
<keyword evidence="2 7" id="KW-0418">Kinase</keyword>
<keyword evidence="8" id="KW-1185">Reference proteome</keyword>
<dbReference type="EMBL" id="JPKZ01003183">
    <property type="protein sequence ID" value="KHN72995.1"/>
    <property type="molecule type" value="Genomic_DNA"/>
</dbReference>
<dbReference type="InterPro" id="IPR011009">
    <property type="entry name" value="Kinase-like_dom_sf"/>
</dbReference>
<reference evidence="7 8" key="1">
    <citation type="submission" date="2014-11" db="EMBL/GenBank/DDBJ databases">
        <title>Genetic blueprint of the zoonotic pathogen Toxocara canis.</title>
        <authorList>
            <person name="Zhu X.-Q."/>
            <person name="Korhonen P.K."/>
            <person name="Cai H."/>
            <person name="Young N.D."/>
            <person name="Nejsum P."/>
            <person name="von Samson-Himmelstjerna G."/>
            <person name="Boag P.R."/>
            <person name="Tan P."/>
            <person name="Li Q."/>
            <person name="Min J."/>
            <person name="Yang Y."/>
            <person name="Wang X."/>
            <person name="Fang X."/>
            <person name="Hall R.S."/>
            <person name="Hofmann A."/>
            <person name="Sternberg P.W."/>
            <person name="Jex A.R."/>
            <person name="Gasser R.B."/>
        </authorList>
    </citation>
    <scope>NUCLEOTIDE SEQUENCE [LARGE SCALE GENOMIC DNA]</scope>
    <source>
        <strain evidence="7">PN_DK_2014</strain>
    </source>
</reference>
<dbReference type="GO" id="GO:0004714">
    <property type="term" value="F:transmembrane receptor protein tyrosine kinase activity"/>
    <property type="evidence" value="ECO:0007669"/>
    <property type="project" value="TreeGrafter"/>
</dbReference>
<dbReference type="OrthoDB" id="4062651at2759"/>
<dbReference type="InterPro" id="IPR050122">
    <property type="entry name" value="RTK"/>
</dbReference>
<comment type="caution">
    <text evidence="7">The sequence shown here is derived from an EMBL/GenBank/DDBJ whole genome shotgun (WGS) entry which is preliminary data.</text>
</comment>
<dbReference type="SUPFAM" id="SSF55550">
    <property type="entry name" value="SH2 domain"/>
    <property type="match status" value="1"/>
</dbReference>
<name>A0A0B2UVW2_TOXCA</name>
<dbReference type="InterPro" id="IPR036860">
    <property type="entry name" value="SH2_dom_sf"/>
</dbReference>
<evidence type="ECO:0000256" key="3">
    <source>
        <dbReference type="ARBA" id="ARBA00023137"/>
    </source>
</evidence>
<sequence length="664" mass="76400">MGGHFSKLEVNDADLYMNRWRHRPKHPEFIVLDEGEIVIARAFHPNLRVSYRLNNEKRSIQNLVRVERFLKKKGEKDTGLISAMYLEPISATGLPKTAVGRLIMSVNDVPREILEAKWFAGRMNPVEVGIALRIEPQYSFGSYLVCQPSEILPHSARWPDYLLIIKCVTGSEVQYYREWEMDYDYNVKYAMTSSYPSRTIRSDTMPGTKQPSPAIAFIRVRRTNTGRFYLFDTDKETFYTIYQLLNFYTEQKLTLDMDTAICLRRPAEFHSFPVPGPKPIEIPIPARPYKTPKHERGLIMVPDRKDISYSLHILNEMDNSRPNPAGKTSKALLVADGTYCVVTLRKLKEFMVKESSMQKDLNLLFIERRKENGHLDERIRNVYFIQGQDYLCKIAGFNLDDELNGPWVAYEFVSGNPLDTVLMTRKSDGLPSLTIRANFEIMYQVAAGMRYLEDNGLCHRSLRAANILVSVEHEFALAVRITDYMLPFHILNSPSEEIDIGELSWKWMGTGALDKRIFDIKADVWSFGCLMFEILNPGKEPYAYEESPIDNPKRSATVKKLPHAYPRECSADFSLMKFLSKGSRIQKDDDGRIPNFIKSLMACCWHEQPARRPTFARIFTFFYDLLFDFANGCNKAICEYQTEKGGLGTVANVLTRNVGRARKS</sequence>
<dbReference type="Pfam" id="PF07714">
    <property type="entry name" value="PK_Tyr_Ser-Thr"/>
    <property type="match status" value="1"/>
</dbReference>
<evidence type="ECO:0000259" key="5">
    <source>
        <dbReference type="PROSITE" id="PS50001"/>
    </source>
</evidence>
<dbReference type="PANTHER" id="PTHR24416:SF611">
    <property type="entry name" value="TYROSINE-PROTEIN KINASE TRANSMEMBRANE RECEPTOR ROR"/>
    <property type="match status" value="1"/>
</dbReference>
<dbReference type="OMA" id="VAYEFIA"/>
<evidence type="ECO:0000256" key="1">
    <source>
        <dbReference type="ARBA" id="ARBA00022679"/>
    </source>
</evidence>
<keyword evidence="4" id="KW-0727">SH2 domain</keyword>
<dbReference type="Gene3D" id="1.10.510.10">
    <property type="entry name" value="Transferase(Phosphotransferase) domain 1"/>
    <property type="match status" value="1"/>
</dbReference>
<dbReference type="SUPFAM" id="SSF56112">
    <property type="entry name" value="Protein kinase-like (PK-like)"/>
    <property type="match status" value="1"/>
</dbReference>
<evidence type="ECO:0000256" key="2">
    <source>
        <dbReference type="ARBA" id="ARBA00022777"/>
    </source>
</evidence>
<organism evidence="7 8">
    <name type="scientific">Toxocara canis</name>
    <name type="common">Canine roundworm</name>
    <dbReference type="NCBI Taxonomy" id="6265"/>
    <lineage>
        <taxon>Eukaryota</taxon>
        <taxon>Metazoa</taxon>
        <taxon>Ecdysozoa</taxon>
        <taxon>Nematoda</taxon>
        <taxon>Chromadorea</taxon>
        <taxon>Rhabditida</taxon>
        <taxon>Spirurina</taxon>
        <taxon>Ascaridomorpha</taxon>
        <taxon>Ascaridoidea</taxon>
        <taxon>Toxocaridae</taxon>
        <taxon>Toxocara</taxon>
    </lineage>
</organism>
<keyword evidence="1" id="KW-0808">Transferase</keyword>
<gene>
    <name evidence="7" type="primary">Cad96Ca</name>
    <name evidence="7" type="ORF">Tcan_10603</name>
</gene>
<dbReference type="PRINTS" id="PR00109">
    <property type="entry name" value="TYRKINASE"/>
</dbReference>
<accession>A0A0B2UVW2</accession>
<feature type="domain" description="SH2" evidence="5">
    <location>
        <begin position="118"/>
        <end position="267"/>
    </location>
</feature>
<dbReference type="GO" id="GO:0005524">
    <property type="term" value="F:ATP binding"/>
    <property type="evidence" value="ECO:0007669"/>
    <property type="project" value="InterPro"/>
</dbReference>
<keyword evidence="3" id="KW-0829">Tyrosine-protein kinase</keyword>
<dbReference type="GO" id="GO:0043235">
    <property type="term" value="C:receptor complex"/>
    <property type="evidence" value="ECO:0007669"/>
    <property type="project" value="TreeGrafter"/>
</dbReference>
<dbReference type="InterPro" id="IPR000719">
    <property type="entry name" value="Prot_kinase_dom"/>
</dbReference>
<dbReference type="AlphaFoldDB" id="A0A0B2UVW2"/>
<dbReference type="STRING" id="6265.A0A0B2UVW2"/>
<dbReference type="InterPro" id="IPR001245">
    <property type="entry name" value="Ser-Thr/Tyr_kinase_cat_dom"/>
</dbReference>
<dbReference type="PROSITE" id="PS50011">
    <property type="entry name" value="PROTEIN_KINASE_DOM"/>
    <property type="match status" value="1"/>
</dbReference>
<keyword evidence="7" id="KW-0675">Receptor</keyword>
<evidence type="ECO:0000256" key="4">
    <source>
        <dbReference type="PROSITE-ProRule" id="PRU00191"/>
    </source>
</evidence>
<dbReference type="Proteomes" id="UP000031036">
    <property type="component" value="Unassembled WGS sequence"/>
</dbReference>
<dbReference type="PANTHER" id="PTHR24416">
    <property type="entry name" value="TYROSINE-PROTEIN KINASE RECEPTOR"/>
    <property type="match status" value="1"/>
</dbReference>
<feature type="domain" description="Protein kinase" evidence="6">
    <location>
        <begin position="328"/>
        <end position="626"/>
    </location>
</feature>
<dbReference type="GO" id="GO:0007169">
    <property type="term" value="P:cell surface receptor protein tyrosine kinase signaling pathway"/>
    <property type="evidence" value="ECO:0007669"/>
    <property type="project" value="TreeGrafter"/>
</dbReference>
<evidence type="ECO:0000259" key="6">
    <source>
        <dbReference type="PROSITE" id="PS50011"/>
    </source>
</evidence>
<evidence type="ECO:0000313" key="8">
    <source>
        <dbReference type="Proteomes" id="UP000031036"/>
    </source>
</evidence>
<proteinExistence type="predicted"/>